<dbReference type="Proteomes" id="UP000179642">
    <property type="component" value="Unassembled WGS sequence"/>
</dbReference>
<gene>
    <name evidence="1" type="ORF">BIV23_15420</name>
</gene>
<dbReference type="AlphaFoldDB" id="A0A1S2QF44"/>
<dbReference type="Pfam" id="PF06912">
    <property type="entry name" value="DUF1275"/>
    <property type="match status" value="1"/>
</dbReference>
<accession>A0A1S2QF44</accession>
<dbReference type="EMBL" id="MLYO01000025">
    <property type="protein sequence ID" value="OIK04760.1"/>
    <property type="molecule type" value="Genomic_DNA"/>
</dbReference>
<dbReference type="RefSeq" id="WP_071381414.1">
    <property type="nucleotide sequence ID" value="NZ_MLYO01000025.1"/>
</dbReference>
<sequence length="74" mass="7608">MALGTQNAVVERICVPGVTTTVMTSTLTGLIANRPEERTSSTARRQALSVLTLVTGAARAGPHRSGGMSGRRAG</sequence>
<protein>
    <submittedName>
        <fullName evidence="1">Uncharacterized protein</fullName>
    </submittedName>
</protein>
<evidence type="ECO:0000313" key="2">
    <source>
        <dbReference type="Proteomes" id="UP000179642"/>
    </source>
</evidence>
<organism evidence="1 2">
    <name type="scientific">Streptomyces monashensis</name>
    <dbReference type="NCBI Taxonomy" id="1678012"/>
    <lineage>
        <taxon>Bacteria</taxon>
        <taxon>Bacillati</taxon>
        <taxon>Actinomycetota</taxon>
        <taxon>Actinomycetes</taxon>
        <taxon>Kitasatosporales</taxon>
        <taxon>Streptomycetaceae</taxon>
        <taxon>Streptomyces</taxon>
    </lineage>
</organism>
<keyword evidence="2" id="KW-1185">Reference proteome</keyword>
<name>A0A1S2QF44_9ACTN</name>
<dbReference type="InterPro" id="IPR010699">
    <property type="entry name" value="DUF1275"/>
</dbReference>
<proteinExistence type="predicted"/>
<reference evidence="1 2" key="1">
    <citation type="submission" date="2016-10" db="EMBL/GenBank/DDBJ databases">
        <title>Genome sequence of Streptomyces sp. MUSC 1.</title>
        <authorList>
            <person name="Lee L.-H."/>
            <person name="Ser H.-L."/>
            <person name="Law J.W.-F."/>
        </authorList>
    </citation>
    <scope>NUCLEOTIDE SEQUENCE [LARGE SCALE GENOMIC DNA]</scope>
    <source>
        <strain evidence="1 2">MUSC 1</strain>
    </source>
</reference>
<comment type="caution">
    <text evidence="1">The sequence shown here is derived from an EMBL/GenBank/DDBJ whole genome shotgun (WGS) entry which is preliminary data.</text>
</comment>
<evidence type="ECO:0000313" key="1">
    <source>
        <dbReference type="EMBL" id="OIK04760.1"/>
    </source>
</evidence>